<organism evidence="2 3">
    <name type="scientific">Rousettus aegyptiacus</name>
    <name type="common">Egyptian fruit bat</name>
    <name type="synonym">Pteropus aegyptiacus</name>
    <dbReference type="NCBI Taxonomy" id="9407"/>
    <lineage>
        <taxon>Eukaryota</taxon>
        <taxon>Metazoa</taxon>
        <taxon>Chordata</taxon>
        <taxon>Craniata</taxon>
        <taxon>Vertebrata</taxon>
        <taxon>Euteleostomi</taxon>
        <taxon>Mammalia</taxon>
        <taxon>Eutheria</taxon>
        <taxon>Laurasiatheria</taxon>
        <taxon>Chiroptera</taxon>
        <taxon>Yinpterochiroptera</taxon>
        <taxon>Pteropodoidea</taxon>
        <taxon>Pteropodidae</taxon>
        <taxon>Rousettinae</taxon>
        <taxon>Rousettus</taxon>
    </lineage>
</organism>
<comment type="caution">
    <text evidence="2">The sequence shown here is derived from an EMBL/GenBank/DDBJ whole genome shotgun (WGS) entry which is preliminary data.</text>
</comment>
<proteinExistence type="predicted"/>
<gene>
    <name evidence="2" type="ORF">HJG63_011784</name>
</gene>
<feature type="region of interest" description="Disordered" evidence="1">
    <location>
        <begin position="111"/>
        <end position="135"/>
    </location>
</feature>
<keyword evidence="3" id="KW-1185">Reference proteome</keyword>
<dbReference type="Proteomes" id="UP000593571">
    <property type="component" value="Unassembled WGS sequence"/>
</dbReference>
<name>A0A7J8GAY7_ROUAE</name>
<evidence type="ECO:0000313" key="2">
    <source>
        <dbReference type="EMBL" id="KAF6457264.1"/>
    </source>
</evidence>
<evidence type="ECO:0000256" key="1">
    <source>
        <dbReference type="SAM" id="MobiDB-lite"/>
    </source>
</evidence>
<evidence type="ECO:0000313" key="3">
    <source>
        <dbReference type="Proteomes" id="UP000593571"/>
    </source>
</evidence>
<feature type="compositionally biased region" description="Low complexity" evidence="1">
    <location>
        <begin position="111"/>
        <end position="120"/>
    </location>
</feature>
<reference evidence="2 3" key="1">
    <citation type="journal article" date="2020" name="Nature">
        <title>Six reference-quality genomes reveal evolution of bat adaptations.</title>
        <authorList>
            <person name="Jebb D."/>
            <person name="Huang Z."/>
            <person name="Pippel M."/>
            <person name="Hughes G.M."/>
            <person name="Lavrichenko K."/>
            <person name="Devanna P."/>
            <person name="Winkler S."/>
            <person name="Jermiin L.S."/>
            <person name="Skirmuntt E.C."/>
            <person name="Katzourakis A."/>
            <person name="Burkitt-Gray L."/>
            <person name="Ray D.A."/>
            <person name="Sullivan K.A.M."/>
            <person name="Roscito J.G."/>
            <person name="Kirilenko B.M."/>
            <person name="Davalos L.M."/>
            <person name="Corthals A.P."/>
            <person name="Power M.L."/>
            <person name="Jones G."/>
            <person name="Ransome R.D."/>
            <person name="Dechmann D.K.N."/>
            <person name="Locatelli A.G."/>
            <person name="Puechmaille S.J."/>
            <person name="Fedrigo O."/>
            <person name="Jarvis E.D."/>
            <person name="Hiller M."/>
            <person name="Vernes S.C."/>
            <person name="Myers E.W."/>
            <person name="Teeling E.C."/>
        </authorList>
    </citation>
    <scope>NUCLEOTIDE SEQUENCE [LARGE SCALE GENOMIC DNA]</scope>
    <source>
        <strain evidence="2">MRouAeg1</strain>
        <tissue evidence="2">Muscle</tissue>
    </source>
</reference>
<dbReference type="EMBL" id="JACASE010000006">
    <property type="protein sequence ID" value="KAF6457264.1"/>
    <property type="molecule type" value="Genomic_DNA"/>
</dbReference>
<dbReference type="AlphaFoldDB" id="A0A7J8GAY7"/>
<feature type="region of interest" description="Disordered" evidence="1">
    <location>
        <begin position="211"/>
        <end position="231"/>
    </location>
</feature>
<sequence>MGQADWAQKREDLRFFVTLSVTAICGPTRCTGSFQKILLTLMGQRKQRVAALLRECTGGPVTCGCCIRHRFHGQGRAGLGRARPGLTDVPAKPAGPMPSHRAVAPPVAAARGRRSPAPGACRGEQVSMPGQVASRTGVRELSWGARGSGMRGRLLPSERVAPGWWMAEEETNGRPRLAWLECVNGPGCRAPSSLRRCGLGREEECSALDSDAALWPRGRKEGGRFPSSGSR</sequence>
<accession>A0A7J8GAY7</accession>
<protein>
    <submittedName>
        <fullName evidence="2">Uncharacterized protein</fullName>
    </submittedName>
</protein>